<proteinExistence type="predicted"/>
<feature type="domain" description="T6SS Phospholipase effector Tle1-like catalytic" evidence="1">
    <location>
        <begin position="6"/>
        <end position="199"/>
    </location>
</feature>
<evidence type="ECO:0000259" key="1">
    <source>
        <dbReference type="Pfam" id="PF09994"/>
    </source>
</evidence>
<dbReference type="PANTHER" id="PTHR33840:SF1">
    <property type="entry name" value="TLE1 PHOSPHOLIPASE DOMAIN-CONTAINING PROTEIN"/>
    <property type="match status" value="1"/>
</dbReference>
<protein>
    <recommendedName>
        <fullName evidence="1">T6SS Phospholipase effector Tle1-like catalytic domain-containing protein</fullName>
    </recommendedName>
</protein>
<dbReference type="Proteomes" id="UP001629113">
    <property type="component" value="Unassembled WGS sequence"/>
</dbReference>
<name>A0ABR4PG26_9HELO</name>
<dbReference type="EMBL" id="JBFCZG010000005">
    <property type="protein sequence ID" value="KAL3422283.1"/>
    <property type="molecule type" value="Genomic_DNA"/>
</dbReference>
<dbReference type="PANTHER" id="PTHR33840">
    <property type="match status" value="1"/>
</dbReference>
<evidence type="ECO:0000313" key="2">
    <source>
        <dbReference type="EMBL" id="KAL3422283.1"/>
    </source>
</evidence>
<evidence type="ECO:0000313" key="3">
    <source>
        <dbReference type="Proteomes" id="UP001629113"/>
    </source>
</evidence>
<dbReference type="InterPro" id="IPR018712">
    <property type="entry name" value="Tle1-like_cat"/>
</dbReference>
<keyword evidence="3" id="KW-1185">Reference proteome</keyword>
<dbReference type="Pfam" id="PF09994">
    <property type="entry name" value="T6SS_Tle1-like_cat"/>
    <property type="match status" value="1"/>
</dbReference>
<reference evidence="2 3" key="1">
    <citation type="submission" date="2024-06" db="EMBL/GenBank/DDBJ databases">
        <title>Complete genome of Phlyctema vagabunda strain 19-DSS-EL-015.</title>
        <authorList>
            <person name="Fiorenzani C."/>
        </authorList>
    </citation>
    <scope>NUCLEOTIDE SEQUENCE [LARGE SCALE GENOMIC DNA]</scope>
    <source>
        <strain evidence="2 3">19-DSS-EL-015</strain>
    </source>
</reference>
<comment type="caution">
    <text evidence="2">The sequence shown here is derived from an EMBL/GenBank/DDBJ whole genome shotgun (WGS) entry which is preliminary data.</text>
</comment>
<organism evidence="2 3">
    <name type="scientific">Phlyctema vagabunda</name>
    <dbReference type="NCBI Taxonomy" id="108571"/>
    <lineage>
        <taxon>Eukaryota</taxon>
        <taxon>Fungi</taxon>
        <taxon>Dikarya</taxon>
        <taxon>Ascomycota</taxon>
        <taxon>Pezizomycotina</taxon>
        <taxon>Leotiomycetes</taxon>
        <taxon>Helotiales</taxon>
        <taxon>Dermateaceae</taxon>
        <taxon>Phlyctema</taxon>
    </lineage>
</organism>
<gene>
    <name evidence="2" type="ORF">PVAG01_06439</name>
</gene>
<sequence>MNDSTKPWDEIILLGFSRGAFTARAISSLIHDVGLLTKEGLEFFFGIIEDWKNQNVPGMEWKWYQAKFGKVNKKTFGWTQYKETLVKSNLTRSGMSVRAVGVFDTVGALGIPAGIWDDGVREYSFVNTKVSQSIEYAFHALALDEHRTLFAPTVWEHPDAPHKLKQLKQCWFAGVHSNIGGGYPDAGSSNITLAWMMSQLEHNKILEFDPDYKDFVQDLNKDFYARVPKPRPWALGRVYDSTAGLVGVFENAIKPPRIRTPGNCHRIDAATGKETKVPLEKTGECMHRSVRVRVEQGGLGEEPDTTSASALEKIGNGLERILGKKVETYAKQVFQGDLAPLKGFALAPPTVPSPQSSDISALGSSGYGWKFGDRNLPEDEFLDTERKFLLRHKTFAA</sequence>
<accession>A0ABR4PG26</accession>